<dbReference type="Proteomes" id="UP000006281">
    <property type="component" value="Chromosome"/>
</dbReference>
<dbReference type="eggNOG" id="COG4636">
    <property type="taxonomic scope" value="Bacteria"/>
</dbReference>
<name>K0KBJ1_SACES</name>
<dbReference type="InterPro" id="IPR008538">
    <property type="entry name" value="Uma2"/>
</dbReference>
<sequence>MIHNAGQRVLLNARRPVVPEAETMTSARRLAGYTLDDWERLEPAEGHRVELVDGRFVVNAAPAVAHQRVADRLCRLLDDAVADGGMEAVTAVGVRIAPGLGYIPDLVVCTELVETPTVAVELVALAVEVVSPSTARRDRLEKPAAFAAAGVPAFWRVEIGGVDGPIIYCYRLDQDVYVEVATLRAGATGTADVPGGMTVTVDPADLIGSRRPGS</sequence>
<proteinExistence type="predicted"/>
<reference evidence="2 3" key="1">
    <citation type="journal article" date="2012" name="BMC Genomics">
        <title>Complete genome sequence of Saccharothrix espanaensis DSM 44229T and comparison to the other completely sequenced Pseudonocardiaceae.</title>
        <authorList>
            <person name="Strobel T."/>
            <person name="Al-Dilaimi A."/>
            <person name="Blom J."/>
            <person name="Gessner A."/>
            <person name="Kalinowski J."/>
            <person name="Luzhetska M."/>
            <person name="Puhler A."/>
            <person name="Szczepanowski R."/>
            <person name="Bechthold A."/>
            <person name="Ruckert C."/>
        </authorList>
    </citation>
    <scope>NUCLEOTIDE SEQUENCE [LARGE SCALE GENOMIC DNA]</scope>
    <source>
        <strain evidence="3">ATCC 51144 / DSM 44229 / JCM 9112 / NBRC 15066 / NRRL 15764</strain>
    </source>
</reference>
<dbReference type="InterPro" id="IPR011335">
    <property type="entry name" value="Restrct_endonuc-II-like"/>
</dbReference>
<dbReference type="PATRIC" id="fig|1179773.3.peg.8429"/>
<keyword evidence="3" id="KW-1185">Reference proteome</keyword>
<dbReference type="AlphaFoldDB" id="K0KBJ1"/>
<dbReference type="PANTHER" id="PTHR35400">
    <property type="entry name" value="SLR1083 PROTEIN"/>
    <property type="match status" value="1"/>
</dbReference>
<dbReference type="SUPFAM" id="SSF52980">
    <property type="entry name" value="Restriction endonuclease-like"/>
    <property type="match status" value="1"/>
</dbReference>
<organism evidence="2 3">
    <name type="scientific">Saccharothrix espanaensis (strain ATCC 51144 / DSM 44229 / JCM 9112 / NBRC 15066 / NRRL 15764)</name>
    <dbReference type="NCBI Taxonomy" id="1179773"/>
    <lineage>
        <taxon>Bacteria</taxon>
        <taxon>Bacillati</taxon>
        <taxon>Actinomycetota</taxon>
        <taxon>Actinomycetes</taxon>
        <taxon>Pseudonocardiales</taxon>
        <taxon>Pseudonocardiaceae</taxon>
        <taxon>Saccharothrix</taxon>
    </lineage>
</organism>
<dbReference type="PANTHER" id="PTHR35400:SF3">
    <property type="entry name" value="SLL1072 PROTEIN"/>
    <property type="match status" value="1"/>
</dbReference>
<feature type="domain" description="Putative restriction endonuclease" evidence="1">
    <location>
        <begin position="36"/>
        <end position="200"/>
    </location>
</feature>
<evidence type="ECO:0000313" key="3">
    <source>
        <dbReference type="Proteomes" id="UP000006281"/>
    </source>
</evidence>
<dbReference type="KEGG" id="sesp:BN6_83500"/>
<dbReference type="Pfam" id="PF05685">
    <property type="entry name" value="Uma2"/>
    <property type="match status" value="1"/>
</dbReference>
<protein>
    <recommendedName>
        <fullName evidence="1">Putative restriction endonuclease domain-containing protein</fullName>
    </recommendedName>
</protein>
<accession>K0KBJ1</accession>
<dbReference type="HOGENOM" id="CLU_076312_4_0_11"/>
<dbReference type="CDD" id="cd06260">
    <property type="entry name" value="DUF820-like"/>
    <property type="match status" value="1"/>
</dbReference>
<dbReference type="STRING" id="1179773.BN6_83500"/>
<dbReference type="Gene3D" id="3.90.1570.10">
    <property type="entry name" value="tt1808, chain A"/>
    <property type="match status" value="1"/>
</dbReference>
<dbReference type="InterPro" id="IPR012296">
    <property type="entry name" value="Nuclease_put_TT1808"/>
</dbReference>
<gene>
    <name evidence="2" type="ordered locus">BN6_83500</name>
</gene>
<evidence type="ECO:0000259" key="1">
    <source>
        <dbReference type="Pfam" id="PF05685"/>
    </source>
</evidence>
<dbReference type="EMBL" id="HE804045">
    <property type="protein sequence ID" value="CCH35566.1"/>
    <property type="molecule type" value="Genomic_DNA"/>
</dbReference>
<evidence type="ECO:0000313" key="2">
    <source>
        <dbReference type="EMBL" id="CCH35566.1"/>
    </source>
</evidence>